<accession>A0A517KVR1</accession>
<organism evidence="1 2">
    <name type="scientific">Venturia effusa</name>
    <dbReference type="NCBI Taxonomy" id="50376"/>
    <lineage>
        <taxon>Eukaryota</taxon>
        <taxon>Fungi</taxon>
        <taxon>Dikarya</taxon>
        <taxon>Ascomycota</taxon>
        <taxon>Pezizomycotina</taxon>
        <taxon>Dothideomycetes</taxon>
        <taxon>Pleosporomycetidae</taxon>
        <taxon>Venturiales</taxon>
        <taxon>Venturiaceae</taxon>
        <taxon>Venturia</taxon>
    </lineage>
</organism>
<dbReference type="AlphaFoldDB" id="A0A517KVR1"/>
<protein>
    <submittedName>
        <fullName evidence="1">Uncharacterized protein</fullName>
    </submittedName>
</protein>
<sequence>MDRLPIYREDELANLSKRYFKDKVAKETTITAAEVADSHVSFITKNMAAVTLNEPEGEFLDEGPLPAEEMGAREVAFAEVSQYPVQLATTRKDEYTVIYTPLALAEAQRTVLVSNLPVENDPGEIFLALVGPGVDFNMIVAQTPEMYFKGKNGQREVFGTQTIMLIFQKAEDAENFAISFKDLGAVRLISASNPAY</sequence>
<proteinExistence type="predicted"/>
<dbReference type="EMBL" id="CP042185">
    <property type="protein sequence ID" value="QDS67466.1"/>
    <property type="molecule type" value="Genomic_DNA"/>
</dbReference>
<name>A0A517KVR1_9PEZI</name>
<reference evidence="1 2" key="1">
    <citation type="submission" date="2019-07" db="EMBL/GenBank/DDBJ databases">
        <title>Finished genome of Venturia effusa.</title>
        <authorList>
            <person name="Young C.A."/>
            <person name="Cox M.P."/>
            <person name="Ganley A.R.D."/>
            <person name="David W.J."/>
        </authorList>
    </citation>
    <scope>NUCLEOTIDE SEQUENCE [LARGE SCALE GENOMIC DNA]</scope>
    <source>
        <strain evidence="2">albino</strain>
    </source>
</reference>
<keyword evidence="2" id="KW-1185">Reference proteome</keyword>
<evidence type="ECO:0000313" key="1">
    <source>
        <dbReference type="EMBL" id="QDS67466.1"/>
    </source>
</evidence>
<evidence type="ECO:0000313" key="2">
    <source>
        <dbReference type="Proteomes" id="UP000316270"/>
    </source>
</evidence>
<dbReference type="Proteomes" id="UP000316270">
    <property type="component" value="Chromosome 1"/>
</dbReference>
<gene>
    <name evidence="1" type="ORF">FKW77_000822</name>
</gene>